<name>A0A2H3JFX7_WOLCO</name>
<reference evidence="1 2" key="1">
    <citation type="journal article" date="2012" name="Science">
        <title>The Paleozoic origin of enzymatic lignin decomposition reconstructed from 31 fungal genomes.</title>
        <authorList>
            <person name="Floudas D."/>
            <person name="Binder M."/>
            <person name="Riley R."/>
            <person name="Barry K."/>
            <person name="Blanchette R.A."/>
            <person name="Henrissat B."/>
            <person name="Martinez A.T."/>
            <person name="Otillar R."/>
            <person name="Spatafora J.W."/>
            <person name="Yadav J.S."/>
            <person name="Aerts A."/>
            <person name="Benoit I."/>
            <person name="Boyd A."/>
            <person name="Carlson A."/>
            <person name="Copeland A."/>
            <person name="Coutinho P.M."/>
            <person name="de Vries R.P."/>
            <person name="Ferreira P."/>
            <person name="Findley K."/>
            <person name="Foster B."/>
            <person name="Gaskell J."/>
            <person name="Glotzer D."/>
            <person name="Gorecki P."/>
            <person name="Heitman J."/>
            <person name="Hesse C."/>
            <person name="Hori C."/>
            <person name="Igarashi K."/>
            <person name="Jurgens J.A."/>
            <person name="Kallen N."/>
            <person name="Kersten P."/>
            <person name="Kohler A."/>
            <person name="Kuees U."/>
            <person name="Kumar T.K.A."/>
            <person name="Kuo A."/>
            <person name="LaButti K."/>
            <person name="Larrondo L.F."/>
            <person name="Lindquist E."/>
            <person name="Ling A."/>
            <person name="Lombard V."/>
            <person name="Lucas S."/>
            <person name="Lundell T."/>
            <person name="Martin R."/>
            <person name="McLaughlin D.J."/>
            <person name="Morgenstern I."/>
            <person name="Morin E."/>
            <person name="Murat C."/>
            <person name="Nagy L.G."/>
            <person name="Nolan M."/>
            <person name="Ohm R.A."/>
            <person name="Patyshakuliyeva A."/>
            <person name="Rokas A."/>
            <person name="Ruiz-Duenas F.J."/>
            <person name="Sabat G."/>
            <person name="Salamov A."/>
            <person name="Samejima M."/>
            <person name="Schmutz J."/>
            <person name="Slot J.C."/>
            <person name="St John F."/>
            <person name="Stenlid J."/>
            <person name="Sun H."/>
            <person name="Sun S."/>
            <person name="Syed K."/>
            <person name="Tsang A."/>
            <person name="Wiebenga A."/>
            <person name="Young D."/>
            <person name="Pisabarro A."/>
            <person name="Eastwood D.C."/>
            <person name="Martin F."/>
            <person name="Cullen D."/>
            <person name="Grigoriev I.V."/>
            <person name="Hibbett D.S."/>
        </authorList>
    </citation>
    <scope>NUCLEOTIDE SEQUENCE [LARGE SCALE GENOMIC DNA]</scope>
    <source>
        <strain evidence="1 2">MD-104</strain>
    </source>
</reference>
<gene>
    <name evidence="1" type="ORF">WOLCODRAFT_82816</name>
</gene>
<feature type="non-terminal residue" evidence="1">
    <location>
        <position position="1"/>
    </location>
</feature>
<dbReference type="AlphaFoldDB" id="A0A2H3JFX7"/>
<proteinExistence type="predicted"/>
<sequence>DAARATAALIRYLGGPEYSGEDFEWAANTPAGNAILQWLANQSAAHIPGVVKDVSQLWSPAVLEHIALYDEEVAENHHESVQPETELLEKETEALKRRLHSAKLASKQLSRAIKQLQSFVNDTTDEASCYHHQLGELSIQADSSISRSCNSAAKLLGKWNCSPTEAETKGICNTNEQHLKALGDLRSSIVESTEKCLQRVNAASRSLPQVSELERDVTTLLERHQHLIKHRVPQIETSVPPQYTTKLYCKELDHLSEQLEHAQRAGNQEEILQRILDDAESATDNGNGGVEDVDIMGEIQRAWVLDQRALLYAREDILDQAISAFEKQLHPPLQTLYERVSQSGEFVAEAEALIGALLEERGEIAADVAAAQQPPPHSTDIGTGIDESAQVILETELKDLLKRLQQQRPQDAGPLVLLDHSDLLKELRCIANRLKIAEDNEAEWLSSAPSYVQSLAHSHEPLISTVYANSPVNTSPPFAPGPDLQKLEKRTRQRSERLYAAMVKLQKAQINDRDRRKLSAFVGEWT</sequence>
<dbReference type="EMBL" id="KB467887">
    <property type="protein sequence ID" value="PCH36608.1"/>
    <property type="molecule type" value="Genomic_DNA"/>
</dbReference>
<evidence type="ECO:0000313" key="2">
    <source>
        <dbReference type="Proteomes" id="UP000218811"/>
    </source>
</evidence>
<protein>
    <submittedName>
        <fullName evidence="1">Uncharacterized protein</fullName>
    </submittedName>
</protein>
<accession>A0A2H3JFX7</accession>
<keyword evidence="2" id="KW-1185">Reference proteome</keyword>
<dbReference type="Proteomes" id="UP000218811">
    <property type="component" value="Unassembled WGS sequence"/>
</dbReference>
<dbReference type="OMA" id="EEIEWAM"/>
<dbReference type="OrthoDB" id="2754287at2759"/>
<organism evidence="1 2">
    <name type="scientific">Wolfiporia cocos (strain MD-104)</name>
    <name type="common">Brown rot fungus</name>
    <dbReference type="NCBI Taxonomy" id="742152"/>
    <lineage>
        <taxon>Eukaryota</taxon>
        <taxon>Fungi</taxon>
        <taxon>Dikarya</taxon>
        <taxon>Basidiomycota</taxon>
        <taxon>Agaricomycotina</taxon>
        <taxon>Agaricomycetes</taxon>
        <taxon>Polyporales</taxon>
        <taxon>Phaeolaceae</taxon>
        <taxon>Wolfiporia</taxon>
    </lineage>
</organism>
<evidence type="ECO:0000313" key="1">
    <source>
        <dbReference type="EMBL" id="PCH36608.1"/>
    </source>
</evidence>